<comment type="caution">
    <text evidence="2">The sequence shown here is derived from an EMBL/GenBank/DDBJ whole genome shotgun (WGS) entry which is preliminary data.</text>
</comment>
<dbReference type="OrthoDB" id="26282at2759"/>
<sequence length="118" mass="12770">MLNCRGHVIMKLPSSLDYSHGKGCPCISYSSIVASEGIVSVEAPLPTGDNGYDTKLFDLAKSVHWIVEDGQDAAGMRRKRKIGGVSVGLMGDDSEEDDFSGAPPANDIYRARQQKRVK</sequence>
<accession>A0A8K0P6U2</accession>
<dbReference type="EMBL" id="KZ308893">
    <property type="protein sequence ID" value="KAG8235252.1"/>
    <property type="molecule type" value="Genomic_DNA"/>
</dbReference>
<dbReference type="AlphaFoldDB" id="A0A8K0P6U2"/>
<evidence type="ECO:0000256" key="1">
    <source>
        <dbReference type="SAM" id="MobiDB-lite"/>
    </source>
</evidence>
<feature type="region of interest" description="Disordered" evidence="1">
    <location>
        <begin position="86"/>
        <end position="118"/>
    </location>
</feature>
<reference evidence="2" key="2">
    <citation type="submission" date="2017-10" db="EMBL/GenBank/DDBJ databases">
        <title>Ladona fulva Genome sequencing and assembly.</title>
        <authorList>
            <person name="Murali S."/>
            <person name="Richards S."/>
            <person name="Bandaranaike D."/>
            <person name="Bellair M."/>
            <person name="Blankenburg K."/>
            <person name="Chao H."/>
            <person name="Dinh H."/>
            <person name="Doddapaneni H."/>
            <person name="Dugan-Rocha S."/>
            <person name="Elkadiri S."/>
            <person name="Gnanaolivu R."/>
            <person name="Hernandez B."/>
            <person name="Skinner E."/>
            <person name="Javaid M."/>
            <person name="Lee S."/>
            <person name="Li M."/>
            <person name="Ming W."/>
            <person name="Munidasa M."/>
            <person name="Muniz J."/>
            <person name="Nguyen L."/>
            <person name="Hughes D."/>
            <person name="Osuji N."/>
            <person name="Pu L.-L."/>
            <person name="Puazo M."/>
            <person name="Qu C."/>
            <person name="Quiroz J."/>
            <person name="Raj R."/>
            <person name="Weissenberger G."/>
            <person name="Xin Y."/>
            <person name="Zou X."/>
            <person name="Han Y."/>
            <person name="Worley K."/>
            <person name="Muzny D."/>
            <person name="Gibbs R."/>
        </authorList>
    </citation>
    <scope>NUCLEOTIDE SEQUENCE</scope>
    <source>
        <strain evidence="2">Sampled in the wild</strain>
    </source>
</reference>
<name>A0A8K0P6U2_LADFU</name>
<evidence type="ECO:0000313" key="3">
    <source>
        <dbReference type="Proteomes" id="UP000792457"/>
    </source>
</evidence>
<keyword evidence="3" id="KW-1185">Reference proteome</keyword>
<reference evidence="2" key="1">
    <citation type="submission" date="2013-04" db="EMBL/GenBank/DDBJ databases">
        <authorList>
            <person name="Qu J."/>
            <person name="Murali S.C."/>
            <person name="Bandaranaike D."/>
            <person name="Bellair M."/>
            <person name="Blankenburg K."/>
            <person name="Chao H."/>
            <person name="Dinh H."/>
            <person name="Doddapaneni H."/>
            <person name="Downs B."/>
            <person name="Dugan-Rocha S."/>
            <person name="Elkadiri S."/>
            <person name="Gnanaolivu R.D."/>
            <person name="Hernandez B."/>
            <person name="Javaid M."/>
            <person name="Jayaseelan J.C."/>
            <person name="Lee S."/>
            <person name="Li M."/>
            <person name="Ming W."/>
            <person name="Munidasa M."/>
            <person name="Muniz J."/>
            <person name="Nguyen L."/>
            <person name="Ongeri F."/>
            <person name="Osuji N."/>
            <person name="Pu L.-L."/>
            <person name="Puazo M."/>
            <person name="Qu C."/>
            <person name="Quiroz J."/>
            <person name="Raj R."/>
            <person name="Weissenberger G."/>
            <person name="Xin Y."/>
            <person name="Zou X."/>
            <person name="Han Y."/>
            <person name="Richards S."/>
            <person name="Worley K."/>
            <person name="Muzny D."/>
            <person name="Gibbs R."/>
        </authorList>
    </citation>
    <scope>NUCLEOTIDE SEQUENCE</scope>
    <source>
        <strain evidence="2">Sampled in the wild</strain>
    </source>
</reference>
<evidence type="ECO:0000313" key="2">
    <source>
        <dbReference type="EMBL" id="KAG8235252.1"/>
    </source>
</evidence>
<protein>
    <submittedName>
        <fullName evidence="2">Uncharacterized protein</fullName>
    </submittedName>
</protein>
<proteinExistence type="predicted"/>
<dbReference type="Proteomes" id="UP000792457">
    <property type="component" value="Unassembled WGS sequence"/>
</dbReference>
<gene>
    <name evidence="2" type="ORF">J437_LFUL014739</name>
</gene>
<organism evidence="2 3">
    <name type="scientific">Ladona fulva</name>
    <name type="common">Scarce chaser dragonfly</name>
    <name type="synonym">Libellula fulva</name>
    <dbReference type="NCBI Taxonomy" id="123851"/>
    <lineage>
        <taxon>Eukaryota</taxon>
        <taxon>Metazoa</taxon>
        <taxon>Ecdysozoa</taxon>
        <taxon>Arthropoda</taxon>
        <taxon>Hexapoda</taxon>
        <taxon>Insecta</taxon>
        <taxon>Pterygota</taxon>
        <taxon>Palaeoptera</taxon>
        <taxon>Odonata</taxon>
        <taxon>Epiprocta</taxon>
        <taxon>Anisoptera</taxon>
        <taxon>Libelluloidea</taxon>
        <taxon>Libellulidae</taxon>
        <taxon>Ladona</taxon>
    </lineage>
</organism>